<protein>
    <submittedName>
        <fullName evidence="1">Glutaredoxin family protein</fullName>
    </submittedName>
</protein>
<dbReference type="KEGG" id="ares:IWH25_13645"/>
<keyword evidence="2" id="KW-1185">Reference proteome</keyword>
<dbReference type="InterPro" id="IPR008554">
    <property type="entry name" value="Glutaredoxin-like"/>
</dbReference>
<proteinExistence type="predicted"/>
<dbReference type="EMBL" id="CP064781">
    <property type="protein sequence ID" value="QRJ62803.1"/>
    <property type="molecule type" value="Genomic_DNA"/>
</dbReference>
<gene>
    <name evidence="1" type="ORF">IWH25_13645</name>
</gene>
<dbReference type="Proteomes" id="UP000663444">
    <property type="component" value="Chromosome"/>
</dbReference>
<name>A0A974PWJ7_9RHOO</name>
<accession>A0A974PWJ7</accession>
<dbReference type="Pfam" id="PF05768">
    <property type="entry name" value="Glrx-like"/>
    <property type="match status" value="1"/>
</dbReference>
<dbReference type="InterPro" id="IPR036249">
    <property type="entry name" value="Thioredoxin-like_sf"/>
</dbReference>
<sequence>MATSDPMELTLLSRTYCHLCHDMEAALAPLAGEFGAAVTVVDVDADDALEARWGELVPVLLHGDTELCHYFLDAPKVRDYLSRIR</sequence>
<evidence type="ECO:0000313" key="2">
    <source>
        <dbReference type="Proteomes" id="UP000663444"/>
    </source>
</evidence>
<evidence type="ECO:0000313" key="1">
    <source>
        <dbReference type="EMBL" id="QRJ62803.1"/>
    </source>
</evidence>
<dbReference type="SUPFAM" id="SSF52833">
    <property type="entry name" value="Thioredoxin-like"/>
    <property type="match status" value="1"/>
</dbReference>
<dbReference type="AlphaFoldDB" id="A0A974PWJ7"/>
<organism evidence="1 2">
    <name type="scientific">Azospira restricta</name>
    <dbReference type="NCBI Taxonomy" id="404405"/>
    <lineage>
        <taxon>Bacteria</taxon>
        <taxon>Pseudomonadati</taxon>
        <taxon>Pseudomonadota</taxon>
        <taxon>Betaproteobacteria</taxon>
        <taxon>Rhodocyclales</taxon>
        <taxon>Rhodocyclaceae</taxon>
        <taxon>Azospira</taxon>
    </lineage>
</organism>
<reference evidence="1" key="1">
    <citation type="submission" date="2020-11" db="EMBL/GenBank/DDBJ databases">
        <title>Azospira restricta DSM 18626 genome sequence.</title>
        <authorList>
            <person name="Moe W.M."/>
        </authorList>
    </citation>
    <scope>NUCLEOTIDE SEQUENCE</scope>
    <source>
        <strain evidence="1">DSM 18626</strain>
    </source>
</reference>
<dbReference type="Gene3D" id="3.40.30.10">
    <property type="entry name" value="Glutaredoxin"/>
    <property type="match status" value="1"/>
</dbReference>